<dbReference type="GeneID" id="65131158"/>
<keyword evidence="2" id="KW-1185">Reference proteome</keyword>
<protein>
    <submittedName>
        <fullName evidence="1">Uncharacterized protein</fullName>
    </submittedName>
</protein>
<evidence type="ECO:0000313" key="1">
    <source>
        <dbReference type="EMBL" id="QOR57226.1"/>
    </source>
</evidence>
<sequence length="67" mass="7755">MKKTLNQLKASRRNLSLMLLAGMITNLKHIKHFVRDTEVVIRIDTLLAAIERLRSSIKETTYESWSA</sequence>
<organism evidence="1 2">
    <name type="scientific">uncultured phage cr6_1</name>
    <dbReference type="NCBI Taxonomy" id="2772085"/>
    <lineage>
        <taxon>Viruses</taxon>
        <taxon>Duplodnaviria</taxon>
        <taxon>Heunggongvirae</taxon>
        <taxon>Uroviricota</taxon>
        <taxon>Caudoviricetes</taxon>
        <taxon>Crassvirales</taxon>
        <taxon>Suoliviridae</taxon>
        <taxon>Bearivirinae</taxon>
        <taxon>Afonbuvirus</taxon>
        <taxon>Afonbuvirus faecalis</taxon>
    </lineage>
</organism>
<evidence type="ECO:0000313" key="2">
    <source>
        <dbReference type="Proteomes" id="UP000593734"/>
    </source>
</evidence>
<proteinExistence type="predicted"/>
<dbReference type="RefSeq" id="YP_010112678.1">
    <property type="nucleotide sequence ID" value="NC_055894.1"/>
</dbReference>
<dbReference type="Proteomes" id="UP000593734">
    <property type="component" value="Segment"/>
</dbReference>
<accession>A0A7M1RSG4</accession>
<dbReference type="KEGG" id="vg:65131158"/>
<reference evidence="1 2" key="1">
    <citation type="submission" date="2020-07" db="EMBL/GenBank/DDBJ databases">
        <title>Taxonomic proposal: Crassvirales, a new order of highly abundant and diverse bacterial viruses.</title>
        <authorList>
            <person name="Shkoporov A.N."/>
            <person name="Stockdale S.R."/>
            <person name="Guerin E."/>
            <person name="Ross R.P."/>
            <person name="Hill C."/>
        </authorList>
    </citation>
    <scope>NUCLEOTIDE SEQUENCE [LARGE SCALE GENOMIC DNA]</scope>
</reference>
<name>A0A7M1RSG4_9CAUD</name>
<dbReference type="EMBL" id="MT774401">
    <property type="protein sequence ID" value="QOR57226.1"/>
    <property type="molecule type" value="Genomic_DNA"/>
</dbReference>